<feature type="coiled-coil region" evidence="1">
    <location>
        <begin position="266"/>
        <end position="307"/>
    </location>
</feature>
<dbReference type="AlphaFoldDB" id="A0A844GMW6"/>
<dbReference type="Proteomes" id="UP000437131">
    <property type="component" value="Unassembled WGS sequence"/>
</dbReference>
<evidence type="ECO:0000313" key="4">
    <source>
        <dbReference type="Proteomes" id="UP000437131"/>
    </source>
</evidence>
<organism evidence="3 4">
    <name type="scientific">Cyanobacterium aponinum 0216</name>
    <dbReference type="NCBI Taxonomy" id="2676140"/>
    <lineage>
        <taxon>Bacteria</taxon>
        <taxon>Bacillati</taxon>
        <taxon>Cyanobacteriota</taxon>
        <taxon>Cyanophyceae</taxon>
        <taxon>Oscillatoriophycideae</taxon>
        <taxon>Chroococcales</taxon>
        <taxon>Geminocystaceae</taxon>
        <taxon>Cyanobacterium</taxon>
    </lineage>
</organism>
<evidence type="ECO:0000313" key="3">
    <source>
        <dbReference type="EMBL" id="MTF37934.1"/>
    </source>
</evidence>
<protein>
    <submittedName>
        <fullName evidence="3">FkbM family methyltransferase</fullName>
    </submittedName>
</protein>
<dbReference type="Gene3D" id="3.40.50.150">
    <property type="entry name" value="Vaccinia Virus protein VP39"/>
    <property type="match status" value="1"/>
</dbReference>
<dbReference type="InterPro" id="IPR052514">
    <property type="entry name" value="SAM-dependent_MTase"/>
</dbReference>
<dbReference type="PANTHER" id="PTHR34203:SF15">
    <property type="entry name" value="SLL1173 PROTEIN"/>
    <property type="match status" value="1"/>
</dbReference>
<keyword evidence="1" id="KW-0175">Coiled coil</keyword>
<accession>A0A844GMW6</accession>
<dbReference type="SUPFAM" id="SSF53335">
    <property type="entry name" value="S-adenosyl-L-methionine-dependent methyltransferases"/>
    <property type="match status" value="1"/>
</dbReference>
<keyword evidence="3" id="KW-0808">Transferase</keyword>
<feature type="coiled-coil region" evidence="1">
    <location>
        <begin position="333"/>
        <end position="385"/>
    </location>
</feature>
<keyword evidence="3" id="KW-0489">Methyltransferase</keyword>
<proteinExistence type="predicted"/>
<sequence length="406" mass="48196">MKNKFISYAQNFEDVLLNRIFREQNTGFYVDIGANHPVYDSVTKAFYERGWRGINIEPVPQYYNLLKCDRAEDINLNIGISDEEGELTFCDLVDTGLSTFDQEMAEKLSKEDGFSMEKYTVKVKKLADICHQYIHQPIDFLKVDVEGWEEKVIYSGDWENFRPKVIIIEATIPNSPQRKNTNISNFLHQYNYHHIYFDGLNDFYVAEEFKHWENLFRTPVNVFDQFITYPELEKQKSIAQLQTAINSKDEYINSLKIKKQPSSEQIDNLEKMIKTKDEYINSLEKAIKSKEEDNQNLTNDLIKCKQLIREQEKIIKRQYTIHEAEKKDLNHYIQHLQSILSQQQETLKKYNQEHSDIKKNQSLEISNLRKLINDKNAEIEGMKSSKFWKLRKKWFKIKNLINEDAQ</sequence>
<dbReference type="NCBIfam" id="TIGR01444">
    <property type="entry name" value="fkbM_fam"/>
    <property type="match status" value="1"/>
</dbReference>
<dbReference type="GO" id="GO:0008168">
    <property type="term" value="F:methyltransferase activity"/>
    <property type="evidence" value="ECO:0007669"/>
    <property type="project" value="UniProtKB-KW"/>
</dbReference>
<dbReference type="Pfam" id="PF05050">
    <property type="entry name" value="Methyltransf_21"/>
    <property type="match status" value="1"/>
</dbReference>
<evidence type="ECO:0000259" key="2">
    <source>
        <dbReference type="Pfam" id="PF05050"/>
    </source>
</evidence>
<reference evidence="3 4" key="1">
    <citation type="submission" date="2019-11" db="EMBL/GenBank/DDBJ databases">
        <title>Isolation of a new High Light Tolerant Cyanobacteria.</title>
        <authorList>
            <person name="Dobson Z."/>
            <person name="Vaughn N."/>
            <person name="Vaughn M."/>
            <person name="Fromme P."/>
            <person name="Mazor Y."/>
        </authorList>
    </citation>
    <scope>NUCLEOTIDE SEQUENCE [LARGE SCALE GENOMIC DNA]</scope>
    <source>
        <strain evidence="3 4">0216</strain>
    </source>
</reference>
<feature type="domain" description="Methyltransferase FkbM" evidence="2">
    <location>
        <begin position="31"/>
        <end position="192"/>
    </location>
</feature>
<name>A0A844GMW6_9CHRO</name>
<comment type="caution">
    <text evidence="3">The sequence shown here is derived from an EMBL/GenBank/DDBJ whole genome shotgun (WGS) entry which is preliminary data.</text>
</comment>
<dbReference type="EMBL" id="WMIA01000002">
    <property type="protein sequence ID" value="MTF37934.1"/>
    <property type="molecule type" value="Genomic_DNA"/>
</dbReference>
<dbReference type="PANTHER" id="PTHR34203">
    <property type="entry name" value="METHYLTRANSFERASE, FKBM FAMILY PROTEIN"/>
    <property type="match status" value="1"/>
</dbReference>
<dbReference type="GO" id="GO:0032259">
    <property type="term" value="P:methylation"/>
    <property type="evidence" value="ECO:0007669"/>
    <property type="project" value="UniProtKB-KW"/>
</dbReference>
<dbReference type="InterPro" id="IPR029063">
    <property type="entry name" value="SAM-dependent_MTases_sf"/>
</dbReference>
<dbReference type="InterPro" id="IPR006342">
    <property type="entry name" value="FkbM_mtfrase"/>
</dbReference>
<dbReference type="RefSeq" id="WP_155082777.1">
    <property type="nucleotide sequence ID" value="NZ_WMIA01000002.1"/>
</dbReference>
<evidence type="ECO:0000256" key="1">
    <source>
        <dbReference type="SAM" id="Coils"/>
    </source>
</evidence>
<gene>
    <name evidence="3" type="ORF">GGC33_03205</name>
</gene>